<evidence type="ECO:0000313" key="7">
    <source>
        <dbReference type="Proteomes" id="UP000291072"/>
    </source>
</evidence>
<gene>
    <name evidence="6" type="primary">purN</name>
    <name evidence="6" type="ORF">C4B25_02255</name>
</gene>
<evidence type="ECO:0000256" key="4">
    <source>
        <dbReference type="NCBIfam" id="TIGR00639"/>
    </source>
</evidence>
<organism evidence="6 7">
    <name type="scientific">Mycoplasma todarodis</name>
    <dbReference type="NCBI Taxonomy" id="1937191"/>
    <lineage>
        <taxon>Bacteria</taxon>
        <taxon>Bacillati</taxon>
        <taxon>Mycoplasmatota</taxon>
        <taxon>Mollicutes</taxon>
        <taxon>Mycoplasmataceae</taxon>
        <taxon>Mycoplasma</taxon>
    </lineage>
</organism>
<sequence>MLSGNGSNFQAIVEHFKNVKDIEVAMCISNKKDAYGIQRAKNLDVKYKIFELNDFKTRQEQEKAISETLSENKIDLVVLAGYMLILKFDLLEWSQRMINVHPSLLPKFPGKSAIKDTFYAGEQRGGITIHFVDSGVDTGEIIEQVSIMIDRNKGIEKFEKQIHELEWKYYPKIIEKTIRSK</sequence>
<dbReference type="Proteomes" id="UP000291072">
    <property type="component" value="Unassembled WGS sequence"/>
</dbReference>
<dbReference type="InterPro" id="IPR036477">
    <property type="entry name" value="Formyl_transf_N_sf"/>
</dbReference>
<dbReference type="InterPro" id="IPR004607">
    <property type="entry name" value="GART"/>
</dbReference>
<dbReference type="Pfam" id="PF00551">
    <property type="entry name" value="Formyl_trans_N"/>
    <property type="match status" value="1"/>
</dbReference>
<comment type="pathway">
    <text evidence="1">Purine metabolism; IMP biosynthesis via de novo pathway; N(2)-formyl-N(1)-(5-phospho-D-ribosyl)glycinamide from N(1)-(5-phospho-D-ribosyl)glycinamide (10-formyl THF route): step 1/1.</text>
</comment>
<dbReference type="EMBL" id="PSZP01000013">
    <property type="protein sequence ID" value="TCG11108.1"/>
    <property type="molecule type" value="Genomic_DNA"/>
</dbReference>
<comment type="caution">
    <text evidence="6">The sequence shown here is derived from an EMBL/GenBank/DDBJ whole genome shotgun (WGS) entry which is preliminary data.</text>
</comment>
<dbReference type="NCBIfam" id="TIGR00639">
    <property type="entry name" value="PurN"/>
    <property type="match status" value="1"/>
</dbReference>
<evidence type="ECO:0000259" key="5">
    <source>
        <dbReference type="Pfam" id="PF00551"/>
    </source>
</evidence>
<accession>A0A4V2NI15</accession>
<dbReference type="GO" id="GO:0005829">
    <property type="term" value="C:cytosol"/>
    <property type="evidence" value="ECO:0007669"/>
    <property type="project" value="TreeGrafter"/>
</dbReference>
<name>A0A4V2NI15_9MOLU</name>
<dbReference type="PANTHER" id="PTHR43369:SF2">
    <property type="entry name" value="PHOSPHORIBOSYLGLYCINAMIDE FORMYLTRANSFERASE"/>
    <property type="match status" value="1"/>
</dbReference>
<dbReference type="SUPFAM" id="SSF53328">
    <property type="entry name" value="Formyltransferase"/>
    <property type="match status" value="1"/>
</dbReference>
<protein>
    <recommendedName>
        <fullName evidence="4">Phosphoribosylglycinamide formyltransferase</fullName>
        <ecNumber evidence="4">2.1.2.2</ecNumber>
    </recommendedName>
</protein>
<keyword evidence="7" id="KW-1185">Reference proteome</keyword>
<dbReference type="OrthoDB" id="9806170at2"/>
<dbReference type="InterPro" id="IPR002376">
    <property type="entry name" value="Formyl_transf_N"/>
</dbReference>
<proteinExistence type="predicted"/>
<dbReference type="EC" id="2.1.2.2" evidence="4"/>
<evidence type="ECO:0000313" key="6">
    <source>
        <dbReference type="EMBL" id="TCG11108.1"/>
    </source>
</evidence>
<dbReference type="PANTHER" id="PTHR43369">
    <property type="entry name" value="PHOSPHORIBOSYLGLYCINAMIDE FORMYLTRANSFERASE"/>
    <property type="match status" value="1"/>
</dbReference>
<dbReference type="Gene3D" id="3.40.50.170">
    <property type="entry name" value="Formyl transferase, N-terminal domain"/>
    <property type="match status" value="1"/>
</dbReference>
<dbReference type="CDD" id="cd08645">
    <property type="entry name" value="FMT_core_GART"/>
    <property type="match status" value="1"/>
</dbReference>
<feature type="domain" description="Formyl transferase N-terminal" evidence="5">
    <location>
        <begin position="2"/>
        <end position="173"/>
    </location>
</feature>
<evidence type="ECO:0000256" key="1">
    <source>
        <dbReference type="ARBA" id="ARBA00005054"/>
    </source>
</evidence>
<keyword evidence="3" id="KW-0658">Purine biosynthesis</keyword>
<evidence type="ECO:0000256" key="3">
    <source>
        <dbReference type="ARBA" id="ARBA00022755"/>
    </source>
</evidence>
<dbReference type="GO" id="GO:0006189">
    <property type="term" value="P:'de novo' IMP biosynthetic process"/>
    <property type="evidence" value="ECO:0007669"/>
    <property type="project" value="InterPro"/>
</dbReference>
<keyword evidence="2 6" id="KW-0808">Transferase</keyword>
<evidence type="ECO:0000256" key="2">
    <source>
        <dbReference type="ARBA" id="ARBA00022679"/>
    </source>
</evidence>
<dbReference type="GO" id="GO:0004644">
    <property type="term" value="F:phosphoribosylglycinamide formyltransferase activity"/>
    <property type="evidence" value="ECO:0007669"/>
    <property type="project" value="UniProtKB-UniRule"/>
</dbReference>
<dbReference type="AlphaFoldDB" id="A0A4V2NI15"/>
<reference evidence="6 7" key="1">
    <citation type="submission" date="2018-02" db="EMBL/GenBank/DDBJ databases">
        <title>Mycoplasma marinum and Mycoplasma todarodis sp. nov., moderately halophilic and psychrotolerant mycoplasmas isolated from cephalopods.</title>
        <authorList>
            <person name="Viver T."/>
        </authorList>
    </citation>
    <scope>NUCLEOTIDE SEQUENCE [LARGE SCALE GENOMIC DNA]</scope>
    <source>
        <strain evidence="6 7">5H</strain>
    </source>
</reference>